<sequence>MTTRRTPRTTLASVTILNGGHELSVHALKRRDDSFSLHYTVAPPLPDAAEATPVLLALEAMDDIGNEYVDRGGAYGAADDGTCTRGSITAQPALAPQAGEIHVRLTFLRDGEEHPCHLMLRTSATKP</sequence>
<proteinExistence type="predicted"/>
<dbReference type="AlphaFoldDB" id="A0A0D7CKV3"/>
<dbReference type="Proteomes" id="UP000032458">
    <property type="component" value="Unassembled WGS sequence"/>
</dbReference>
<evidence type="ECO:0000313" key="2">
    <source>
        <dbReference type="Proteomes" id="UP000032458"/>
    </source>
</evidence>
<gene>
    <name evidence="1" type="ORF">SNA_19380</name>
</gene>
<reference evidence="1 2" key="1">
    <citation type="submission" date="2014-09" db="EMBL/GenBank/DDBJ databases">
        <title>Draft genome sequence of Streptomyces natalensis ATCC 27448, producer of the antifungal pimaricin.</title>
        <authorList>
            <person name="Mendes M.V."/>
            <person name="Beites T."/>
            <person name="Pires S."/>
            <person name="Santos C.L."/>
            <person name="Moradas-Ferreira P."/>
        </authorList>
    </citation>
    <scope>NUCLEOTIDE SEQUENCE [LARGE SCALE GENOMIC DNA]</scope>
    <source>
        <strain evidence="1 2">ATCC 27448</strain>
    </source>
</reference>
<evidence type="ECO:0000313" key="1">
    <source>
        <dbReference type="EMBL" id="KIZ16490.1"/>
    </source>
</evidence>
<dbReference type="EMBL" id="JRKI01000027">
    <property type="protein sequence ID" value="KIZ16490.1"/>
    <property type="molecule type" value="Genomic_DNA"/>
</dbReference>
<dbReference type="PATRIC" id="fig|1240678.4.peg.4089"/>
<name>A0A0D7CKV3_9ACTN</name>
<accession>A0A0D7CKV3</accession>
<protein>
    <submittedName>
        <fullName evidence="1">Uncharacterized protein</fullName>
    </submittedName>
</protein>
<keyword evidence="2" id="KW-1185">Reference proteome</keyword>
<dbReference type="RefSeq" id="WP_030063201.1">
    <property type="nucleotide sequence ID" value="NZ_JRKI01000027.1"/>
</dbReference>
<organism evidence="1 2">
    <name type="scientific">Streptomyces natalensis ATCC 27448</name>
    <dbReference type="NCBI Taxonomy" id="1240678"/>
    <lineage>
        <taxon>Bacteria</taxon>
        <taxon>Bacillati</taxon>
        <taxon>Actinomycetota</taxon>
        <taxon>Actinomycetes</taxon>
        <taxon>Kitasatosporales</taxon>
        <taxon>Streptomycetaceae</taxon>
        <taxon>Streptomyces</taxon>
    </lineage>
</organism>
<comment type="caution">
    <text evidence="1">The sequence shown here is derived from an EMBL/GenBank/DDBJ whole genome shotgun (WGS) entry which is preliminary data.</text>
</comment>